<accession>A0A6F8Y9F3</accession>
<evidence type="ECO:0008006" key="4">
    <source>
        <dbReference type="Google" id="ProtNLM"/>
    </source>
</evidence>
<dbReference type="Proteomes" id="UP000503011">
    <property type="component" value="Chromosome"/>
</dbReference>
<reference evidence="2 3" key="2">
    <citation type="submission" date="2020-03" db="EMBL/GenBank/DDBJ databases">
        <authorList>
            <person name="Ichikawa N."/>
            <person name="Kimura A."/>
            <person name="Kitahashi Y."/>
            <person name="Uohara A."/>
        </authorList>
    </citation>
    <scope>NUCLEOTIDE SEQUENCE [LARGE SCALE GENOMIC DNA]</scope>
    <source>
        <strain evidence="2 3">NBRC 105367</strain>
    </source>
</reference>
<dbReference type="EMBL" id="AP022871">
    <property type="protein sequence ID" value="BCB82754.1"/>
    <property type="molecule type" value="Genomic_DNA"/>
</dbReference>
<feature type="chain" id="PRO_5026114864" description="Tat pathway signal sequence domain protein" evidence="1">
    <location>
        <begin position="37"/>
        <end position="210"/>
    </location>
</feature>
<sequence length="210" mass="22767">MNLLSPTLPRWSRRTLLAAASVVLSLATVGVVPASAASGTGRGHGRPAPVPAPPQVRQMDFLLGKYDCRLPDDPTGPVQVRWNTRRGLDGHYYYAEVWQFFYNAAVPDVHALGVYGWNPVDQRITLQYHDNWGSAGTGSSPGWQDGHLRFAGDLLQVTRPSPTGVTTGIHLRLTDDWVIVSPGHFTVAQVVTLPDGSSVTGAMDCRRARG</sequence>
<evidence type="ECO:0000313" key="3">
    <source>
        <dbReference type="Proteomes" id="UP000503011"/>
    </source>
</evidence>
<dbReference type="AlphaFoldDB" id="A0A6F8Y9F3"/>
<dbReference type="PROSITE" id="PS51318">
    <property type="entry name" value="TAT"/>
    <property type="match status" value="1"/>
</dbReference>
<proteinExistence type="predicted"/>
<gene>
    <name evidence="2" type="ORF">Psuf_000670</name>
</gene>
<reference evidence="2 3" key="1">
    <citation type="submission" date="2020-03" db="EMBL/GenBank/DDBJ databases">
        <title>Whole genome shotgun sequence of Phytohabitans suffuscus NBRC 105367.</title>
        <authorList>
            <person name="Komaki H."/>
            <person name="Tamura T."/>
        </authorList>
    </citation>
    <scope>NUCLEOTIDE SEQUENCE [LARGE SCALE GENOMIC DNA]</scope>
    <source>
        <strain evidence="2 3">NBRC 105367</strain>
    </source>
</reference>
<protein>
    <recommendedName>
        <fullName evidence="4">Tat pathway signal sequence domain protein</fullName>
    </recommendedName>
</protein>
<evidence type="ECO:0000256" key="1">
    <source>
        <dbReference type="SAM" id="SignalP"/>
    </source>
</evidence>
<dbReference type="RefSeq" id="WP_173152459.1">
    <property type="nucleotide sequence ID" value="NZ_AP022871.1"/>
</dbReference>
<dbReference type="InterPro" id="IPR006311">
    <property type="entry name" value="TAT_signal"/>
</dbReference>
<name>A0A6F8Y9F3_9ACTN</name>
<feature type="signal peptide" evidence="1">
    <location>
        <begin position="1"/>
        <end position="36"/>
    </location>
</feature>
<organism evidence="2 3">
    <name type="scientific">Phytohabitans suffuscus</name>
    <dbReference type="NCBI Taxonomy" id="624315"/>
    <lineage>
        <taxon>Bacteria</taxon>
        <taxon>Bacillati</taxon>
        <taxon>Actinomycetota</taxon>
        <taxon>Actinomycetes</taxon>
        <taxon>Micromonosporales</taxon>
        <taxon>Micromonosporaceae</taxon>
    </lineage>
</organism>
<keyword evidence="1" id="KW-0732">Signal</keyword>
<dbReference type="KEGG" id="psuu:Psuf_000670"/>
<keyword evidence="3" id="KW-1185">Reference proteome</keyword>
<evidence type="ECO:0000313" key="2">
    <source>
        <dbReference type="EMBL" id="BCB82754.1"/>
    </source>
</evidence>